<evidence type="ECO:0000313" key="2">
    <source>
        <dbReference type="Proteomes" id="UP000292082"/>
    </source>
</evidence>
<proteinExistence type="predicted"/>
<dbReference type="AlphaFoldDB" id="A0A4Q9NX28"/>
<sequence>MCSRGHCSGAAAGWTRQDRRGQGATEAGRWRTRGRGALSAGGGVSSPRAQFWMRGYRHLPRQNSEWDNILVALPSFLLLLSPSPSQAQICAQPTCLVSHYISSVLCGHSPSPFLIFRRASPAQPLLSNLSVAS</sequence>
<dbReference type="Proteomes" id="UP000292082">
    <property type="component" value="Unassembled WGS sequence"/>
</dbReference>
<gene>
    <name evidence="1" type="ORF">BD310DRAFT_472367</name>
</gene>
<organism evidence="1 2">
    <name type="scientific">Dichomitus squalens</name>
    <dbReference type="NCBI Taxonomy" id="114155"/>
    <lineage>
        <taxon>Eukaryota</taxon>
        <taxon>Fungi</taxon>
        <taxon>Dikarya</taxon>
        <taxon>Basidiomycota</taxon>
        <taxon>Agaricomycotina</taxon>
        <taxon>Agaricomycetes</taxon>
        <taxon>Polyporales</taxon>
        <taxon>Polyporaceae</taxon>
        <taxon>Dichomitus</taxon>
    </lineage>
</organism>
<keyword evidence="2" id="KW-1185">Reference proteome</keyword>
<protein>
    <submittedName>
        <fullName evidence="1">Uncharacterized protein</fullName>
    </submittedName>
</protein>
<evidence type="ECO:0000313" key="1">
    <source>
        <dbReference type="EMBL" id="TBU64207.1"/>
    </source>
</evidence>
<name>A0A4Q9NX28_9APHY</name>
<reference evidence="1 2" key="1">
    <citation type="submission" date="2019-01" db="EMBL/GenBank/DDBJ databases">
        <title>Draft genome sequences of three monokaryotic isolates of the white-rot basidiomycete fungus Dichomitus squalens.</title>
        <authorList>
            <consortium name="DOE Joint Genome Institute"/>
            <person name="Lopez S.C."/>
            <person name="Andreopoulos B."/>
            <person name="Pangilinan J."/>
            <person name="Lipzen A."/>
            <person name="Riley R."/>
            <person name="Ahrendt S."/>
            <person name="Ng V."/>
            <person name="Barry K."/>
            <person name="Daum C."/>
            <person name="Grigoriev I.V."/>
            <person name="Hilden K.S."/>
            <person name="Makela M.R."/>
            <person name="de Vries R.P."/>
        </authorList>
    </citation>
    <scope>NUCLEOTIDE SEQUENCE [LARGE SCALE GENOMIC DNA]</scope>
    <source>
        <strain evidence="1 2">CBS 464.89</strain>
    </source>
</reference>
<dbReference type="EMBL" id="ML145087">
    <property type="protein sequence ID" value="TBU64207.1"/>
    <property type="molecule type" value="Genomic_DNA"/>
</dbReference>
<accession>A0A4Q9NX28</accession>